<accession>A0ACB8U1X0</accession>
<keyword evidence="2" id="KW-1185">Reference proteome</keyword>
<protein>
    <submittedName>
        <fullName evidence="1">Uncharacterized protein</fullName>
    </submittedName>
</protein>
<gene>
    <name evidence="1" type="ORF">BDY19DRAFT_216261</name>
</gene>
<evidence type="ECO:0000313" key="2">
    <source>
        <dbReference type="Proteomes" id="UP001055072"/>
    </source>
</evidence>
<sequence>MSLQDGGGTNDLYVNPFAGSSQSSFSSAVKRTTENGGSIGTRPGFRRRGSESNAAKRSRNDHDPWHDEEDAFGNVHARSQTTDAVFGGSSSTKFHPLQGSLARTSGGSSPSMSGTDTRPRLKRLLSDLGQRHAGKVDSEDEDDAPPSRSDAALKEKVVIVHEVCPDNYHVNVGPSMHVVGLATLQVALADSLAGVALKYGISMADLRKANTLWPSDPIHIRKVLYIPLDRSHKAKEILLSQLEPNSTEVLPSASEDILPRSILPTDTDDAATLSSSPSLTIRRVPVSQLSFFPPPSTSLHPSSTILSSRTLPRSSTLSKKRDPIPFEAAPSSSSAHLVSPSSSLPSTSAFASALQAPPPPTPPRAPIPSLTSLFSALPIGRISYESNASTPSQGSDEQEHELDDVSRASSSRNGRQCVLPRQQDYLNSRSSPTRSKASSRPFDGFELGPFASSSSFDRQNGSKLSETPRSQRTIHYTSPGTNQPSTGVVRTSQPQPSPSMQLPLMRRRDP</sequence>
<name>A0ACB8U1X0_9APHY</name>
<comment type="caution">
    <text evidence="1">The sequence shown here is derived from an EMBL/GenBank/DDBJ whole genome shotgun (WGS) entry which is preliminary data.</text>
</comment>
<organism evidence="1 2">
    <name type="scientific">Irpex rosettiformis</name>
    <dbReference type="NCBI Taxonomy" id="378272"/>
    <lineage>
        <taxon>Eukaryota</taxon>
        <taxon>Fungi</taxon>
        <taxon>Dikarya</taxon>
        <taxon>Basidiomycota</taxon>
        <taxon>Agaricomycotina</taxon>
        <taxon>Agaricomycetes</taxon>
        <taxon>Polyporales</taxon>
        <taxon>Irpicaceae</taxon>
        <taxon>Irpex</taxon>
    </lineage>
</organism>
<reference evidence="1" key="1">
    <citation type="journal article" date="2021" name="Environ. Microbiol.">
        <title>Gene family expansions and transcriptome signatures uncover fungal adaptations to wood decay.</title>
        <authorList>
            <person name="Hage H."/>
            <person name="Miyauchi S."/>
            <person name="Viragh M."/>
            <person name="Drula E."/>
            <person name="Min B."/>
            <person name="Chaduli D."/>
            <person name="Navarro D."/>
            <person name="Favel A."/>
            <person name="Norest M."/>
            <person name="Lesage-Meessen L."/>
            <person name="Balint B."/>
            <person name="Merenyi Z."/>
            <person name="de Eugenio L."/>
            <person name="Morin E."/>
            <person name="Martinez A.T."/>
            <person name="Baldrian P."/>
            <person name="Stursova M."/>
            <person name="Martinez M.J."/>
            <person name="Novotny C."/>
            <person name="Magnuson J.K."/>
            <person name="Spatafora J.W."/>
            <person name="Maurice S."/>
            <person name="Pangilinan J."/>
            <person name="Andreopoulos W."/>
            <person name="LaButti K."/>
            <person name="Hundley H."/>
            <person name="Na H."/>
            <person name="Kuo A."/>
            <person name="Barry K."/>
            <person name="Lipzen A."/>
            <person name="Henrissat B."/>
            <person name="Riley R."/>
            <person name="Ahrendt S."/>
            <person name="Nagy L.G."/>
            <person name="Grigoriev I.V."/>
            <person name="Martin F."/>
            <person name="Rosso M.N."/>
        </authorList>
    </citation>
    <scope>NUCLEOTIDE SEQUENCE</scope>
    <source>
        <strain evidence="1">CBS 384.51</strain>
    </source>
</reference>
<proteinExistence type="predicted"/>
<evidence type="ECO:0000313" key="1">
    <source>
        <dbReference type="EMBL" id="KAI0088169.1"/>
    </source>
</evidence>
<dbReference type="Proteomes" id="UP001055072">
    <property type="component" value="Unassembled WGS sequence"/>
</dbReference>
<dbReference type="EMBL" id="MU274915">
    <property type="protein sequence ID" value="KAI0088169.1"/>
    <property type="molecule type" value="Genomic_DNA"/>
</dbReference>